<dbReference type="AlphaFoldDB" id="A0A7T0G016"/>
<evidence type="ECO:0000256" key="6">
    <source>
        <dbReference type="HAMAP-Rule" id="MF_01877"/>
    </source>
</evidence>
<name>A0A7T0G016_9BACT</name>
<proteinExistence type="inferred from homology"/>
<evidence type="ECO:0000256" key="5">
    <source>
        <dbReference type="ARBA" id="ARBA00022691"/>
    </source>
</evidence>
<keyword evidence="5 6" id="KW-0949">S-adenosyl-L-methionine</keyword>
<evidence type="ECO:0000256" key="1">
    <source>
        <dbReference type="ARBA" id="ARBA00022490"/>
    </source>
</evidence>
<reference evidence="8 9" key="1">
    <citation type="submission" date="2020-02" db="EMBL/GenBank/DDBJ databases">
        <title>Genomic and physiological characterization of two novel Nitrospinaceae genera.</title>
        <authorList>
            <person name="Mueller A.J."/>
            <person name="Jung M.-Y."/>
            <person name="Strachan C.R."/>
            <person name="Herbold C.W."/>
            <person name="Kirkegaard R.H."/>
            <person name="Daims H."/>
        </authorList>
    </citation>
    <scope>NUCLEOTIDE SEQUENCE [LARGE SCALE GENOMIC DNA]</scope>
    <source>
        <strain evidence="8">EB</strain>
    </source>
</reference>
<dbReference type="Gene3D" id="3.30.950.10">
    <property type="entry name" value="Methyltransferase, Cobalt-precorrin-4 Transmethylase, Domain 2"/>
    <property type="match status" value="1"/>
</dbReference>
<dbReference type="PANTHER" id="PTHR46111">
    <property type="entry name" value="RIBOSOMAL RNA SMALL SUBUNIT METHYLTRANSFERASE I"/>
    <property type="match status" value="1"/>
</dbReference>
<accession>A0A7T0G016</accession>
<dbReference type="PIRSF" id="PIRSF005917">
    <property type="entry name" value="MTase_YraL"/>
    <property type="match status" value="1"/>
</dbReference>
<dbReference type="InterPro" id="IPR014776">
    <property type="entry name" value="4pyrrole_Mease_sub2"/>
</dbReference>
<dbReference type="HAMAP" id="MF_01877">
    <property type="entry name" value="16SrRNA_methyltr_I"/>
    <property type="match status" value="1"/>
</dbReference>
<keyword evidence="4 6" id="KW-0808">Transferase</keyword>
<keyword evidence="3 6" id="KW-0489">Methyltransferase</keyword>
<evidence type="ECO:0000256" key="3">
    <source>
        <dbReference type="ARBA" id="ARBA00022603"/>
    </source>
</evidence>
<organism evidence="8 9">
    <name type="scientific">Candidatus Nitronauta litoralis</name>
    <dbReference type="NCBI Taxonomy" id="2705533"/>
    <lineage>
        <taxon>Bacteria</taxon>
        <taxon>Pseudomonadati</taxon>
        <taxon>Nitrospinota/Tectimicrobiota group</taxon>
        <taxon>Nitrospinota</taxon>
        <taxon>Nitrospinia</taxon>
        <taxon>Nitrospinales</taxon>
        <taxon>Nitrospinaceae</taxon>
        <taxon>Candidatus Nitronauta</taxon>
    </lineage>
</organism>
<comment type="catalytic activity">
    <reaction evidence="6">
        <text>cytidine(1402) in 16S rRNA + S-adenosyl-L-methionine = 2'-O-methylcytidine(1402) in 16S rRNA + S-adenosyl-L-homocysteine + H(+)</text>
        <dbReference type="Rhea" id="RHEA:42924"/>
        <dbReference type="Rhea" id="RHEA-COMP:10285"/>
        <dbReference type="Rhea" id="RHEA-COMP:10286"/>
        <dbReference type="ChEBI" id="CHEBI:15378"/>
        <dbReference type="ChEBI" id="CHEBI:57856"/>
        <dbReference type="ChEBI" id="CHEBI:59789"/>
        <dbReference type="ChEBI" id="CHEBI:74495"/>
        <dbReference type="ChEBI" id="CHEBI:82748"/>
        <dbReference type="EC" id="2.1.1.198"/>
    </reaction>
</comment>
<dbReference type="EC" id="2.1.1.198" evidence="6"/>
<dbReference type="InterPro" id="IPR014777">
    <property type="entry name" value="4pyrrole_Mease_sub1"/>
</dbReference>
<dbReference type="GO" id="GO:0070677">
    <property type="term" value="F:rRNA (cytosine-2'-O-)-methyltransferase activity"/>
    <property type="evidence" value="ECO:0007669"/>
    <property type="project" value="UniProtKB-UniRule"/>
</dbReference>
<keyword evidence="1 6" id="KW-0963">Cytoplasm</keyword>
<evidence type="ECO:0000256" key="4">
    <source>
        <dbReference type="ARBA" id="ARBA00022679"/>
    </source>
</evidence>
<comment type="function">
    <text evidence="6">Catalyzes the 2'-O-methylation of the ribose of cytidine 1402 (C1402) in 16S rRNA.</text>
</comment>
<feature type="domain" description="Tetrapyrrole methylase" evidence="7">
    <location>
        <begin position="9"/>
        <end position="206"/>
    </location>
</feature>
<dbReference type="EMBL" id="CP048685">
    <property type="protein sequence ID" value="QPJ61443.1"/>
    <property type="molecule type" value="Genomic_DNA"/>
</dbReference>
<dbReference type="Gene3D" id="3.40.1010.10">
    <property type="entry name" value="Cobalt-precorrin-4 Transmethylase, Domain 1"/>
    <property type="match status" value="1"/>
</dbReference>
<dbReference type="InterPro" id="IPR035996">
    <property type="entry name" value="4pyrrol_Methylase_sf"/>
</dbReference>
<dbReference type="FunFam" id="3.30.950.10:FF:000002">
    <property type="entry name" value="Ribosomal RNA small subunit methyltransferase I"/>
    <property type="match status" value="1"/>
</dbReference>
<dbReference type="PANTHER" id="PTHR46111:SF1">
    <property type="entry name" value="RIBOSOMAL RNA SMALL SUBUNIT METHYLTRANSFERASE I"/>
    <property type="match status" value="1"/>
</dbReference>
<dbReference type="Pfam" id="PF00590">
    <property type="entry name" value="TP_methylase"/>
    <property type="match status" value="1"/>
</dbReference>
<evidence type="ECO:0000313" key="9">
    <source>
        <dbReference type="Proteomes" id="UP000594688"/>
    </source>
</evidence>
<dbReference type="NCBIfam" id="TIGR00096">
    <property type="entry name" value="16S rRNA (cytidine(1402)-2'-O)-methyltransferase"/>
    <property type="match status" value="1"/>
</dbReference>
<evidence type="ECO:0000256" key="2">
    <source>
        <dbReference type="ARBA" id="ARBA00022552"/>
    </source>
</evidence>
<sequence length="232" mass="25639">MTERGKGRLFVVSTPIGNLKDFTFRGVETLGEVDCIAAEDTRRTRILLSHYNLKTPLSSYNSYNKIPKGREFVRRMENGENIALVSDAGTPGVSDPLYHLVKAALEEGIEVESIPGASALLSGLVVSGLPTDRFLFEGFLPRKKGRSTRLTWLATQPCTVVFFESPHRIGKTLADILGVFGNREAAIAREMTKLHEEINRGTLEELIETHAERKWKGEITLIVAGANSKKGE</sequence>
<evidence type="ECO:0000259" key="7">
    <source>
        <dbReference type="Pfam" id="PF00590"/>
    </source>
</evidence>
<gene>
    <name evidence="6 8" type="primary">rsmI</name>
    <name evidence="8" type="ORF">G3M70_05885</name>
</gene>
<dbReference type="InterPro" id="IPR000878">
    <property type="entry name" value="4pyrrol_Mease"/>
</dbReference>
<dbReference type="KEGG" id="nli:G3M70_05885"/>
<keyword evidence="2 6" id="KW-0698">rRNA processing</keyword>
<comment type="similarity">
    <text evidence="6">Belongs to the methyltransferase superfamily. RsmI family.</text>
</comment>
<protein>
    <recommendedName>
        <fullName evidence="6">Ribosomal RNA small subunit methyltransferase I</fullName>
        <ecNumber evidence="6">2.1.1.198</ecNumber>
    </recommendedName>
    <alternativeName>
        <fullName evidence="6">16S rRNA 2'-O-ribose C1402 methyltransferase</fullName>
    </alternativeName>
    <alternativeName>
        <fullName evidence="6">rRNA (cytidine-2'-O-)-methyltransferase RsmI</fullName>
    </alternativeName>
</protein>
<dbReference type="CDD" id="cd11648">
    <property type="entry name" value="RsmI"/>
    <property type="match status" value="1"/>
</dbReference>
<dbReference type="GO" id="GO:0005737">
    <property type="term" value="C:cytoplasm"/>
    <property type="evidence" value="ECO:0007669"/>
    <property type="project" value="UniProtKB-SubCell"/>
</dbReference>
<dbReference type="InterPro" id="IPR008189">
    <property type="entry name" value="rRNA_ssu_MeTfrase_I"/>
</dbReference>
<dbReference type="SUPFAM" id="SSF53790">
    <property type="entry name" value="Tetrapyrrole methylase"/>
    <property type="match status" value="1"/>
</dbReference>
<comment type="subcellular location">
    <subcellularLocation>
        <location evidence="6">Cytoplasm</location>
    </subcellularLocation>
</comment>
<dbReference type="Proteomes" id="UP000594688">
    <property type="component" value="Chromosome"/>
</dbReference>
<evidence type="ECO:0000313" key="8">
    <source>
        <dbReference type="EMBL" id="QPJ61443.1"/>
    </source>
</evidence>